<feature type="transmembrane region" description="Helical" evidence="1">
    <location>
        <begin position="6"/>
        <end position="26"/>
    </location>
</feature>
<dbReference type="Gene3D" id="1.20.140.150">
    <property type="match status" value="1"/>
</dbReference>
<feature type="transmembrane region" description="Helical" evidence="1">
    <location>
        <begin position="147"/>
        <end position="172"/>
    </location>
</feature>
<dbReference type="Proteomes" id="UP000663845">
    <property type="component" value="Unassembled WGS sequence"/>
</dbReference>
<accession>A0A814RNQ5</accession>
<dbReference type="EMBL" id="CAJNOG010000274">
    <property type="protein sequence ID" value="CAF1136507.1"/>
    <property type="molecule type" value="Genomic_DNA"/>
</dbReference>
<evidence type="ECO:0000313" key="3">
    <source>
        <dbReference type="EMBL" id="CAF3720239.1"/>
    </source>
</evidence>
<feature type="transmembrane region" description="Helical" evidence="1">
    <location>
        <begin position="184"/>
        <end position="204"/>
    </location>
</feature>
<organism evidence="2 4">
    <name type="scientific">Adineta steineri</name>
    <dbReference type="NCBI Taxonomy" id="433720"/>
    <lineage>
        <taxon>Eukaryota</taxon>
        <taxon>Metazoa</taxon>
        <taxon>Spiralia</taxon>
        <taxon>Gnathifera</taxon>
        <taxon>Rotifera</taxon>
        <taxon>Eurotatoria</taxon>
        <taxon>Bdelloidea</taxon>
        <taxon>Adinetida</taxon>
        <taxon>Adinetidae</taxon>
        <taxon>Adineta</taxon>
    </lineage>
</organism>
<comment type="caution">
    <text evidence="2">The sequence shown here is derived from an EMBL/GenBank/DDBJ whole genome shotgun (WGS) entry which is preliminary data.</text>
</comment>
<sequence>MATFLTLQILSVLATILTNLFGILTFTTDYWTIIVYDFVKLHSYAKWIVIEEKNNSNFQIINNTNQTEILSGINSQLSTIVFGFDNNVTVYKTHKGIFRQCNYLSEDVRSYLTIPKCRILKTINNQYSDIIHGMTNPGREFLRLHNIVASCAILIMLLLFACTVIGLIVGILNGIVLATMTVGIIYLIATMFSIFIVAIMCTILKGERKQSNCLGLEILTDHLCSSRSIYISYSFICACLLVILCFITSFLWLSLQEKQRKFVRH</sequence>
<dbReference type="Proteomes" id="UP000663844">
    <property type="component" value="Unassembled WGS sequence"/>
</dbReference>
<evidence type="ECO:0000313" key="2">
    <source>
        <dbReference type="EMBL" id="CAF1136507.1"/>
    </source>
</evidence>
<evidence type="ECO:0000313" key="4">
    <source>
        <dbReference type="Proteomes" id="UP000663845"/>
    </source>
</evidence>
<protein>
    <submittedName>
        <fullName evidence="2">Uncharacterized protein</fullName>
    </submittedName>
</protein>
<keyword evidence="1" id="KW-1133">Transmembrane helix</keyword>
<evidence type="ECO:0000256" key="1">
    <source>
        <dbReference type="SAM" id="Phobius"/>
    </source>
</evidence>
<proteinExistence type="predicted"/>
<name>A0A814RNQ5_9BILA</name>
<reference evidence="2" key="1">
    <citation type="submission" date="2021-02" db="EMBL/GenBank/DDBJ databases">
        <authorList>
            <person name="Nowell W R."/>
        </authorList>
    </citation>
    <scope>NUCLEOTIDE SEQUENCE</scope>
</reference>
<dbReference type="AlphaFoldDB" id="A0A814RNQ5"/>
<gene>
    <name evidence="2" type="ORF">JYZ213_LOCUS23312</name>
    <name evidence="3" type="ORF">OXD698_LOCUS13590</name>
</gene>
<keyword evidence="1" id="KW-0812">Transmembrane</keyword>
<dbReference type="EMBL" id="CAJOAZ010000831">
    <property type="protein sequence ID" value="CAF3720239.1"/>
    <property type="molecule type" value="Genomic_DNA"/>
</dbReference>
<feature type="transmembrane region" description="Helical" evidence="1">
    <location>
        <begin position="230"/>
        <end position="255"/>
    </location>
</feature>
<keyword evidence="1" id="KW-0472">Membrane</keyword>